<dbReference type="InterPro" id="IPR004843">
    <property type="entry name" value="Calcineurin-like_PHP"/>
</dbReference>
<evidence type="ECO:0000259" key="4">
    <source>
        <dbReference type="Pfam" id="PF00149"/>
    </source>
</evidence>
<dbReference type="GO" id="GO:0008758">
    <property type="term" value="F:UDP-2,3-diacylglucosamine hydrolase activity"/>
    <property type="evidence" value="ECO:0007669"/>
    <property type="project" value="TreeGrafter"/>
</dbReference>
<keyword evidence="1" id="KW-0479">Metal-binding</keyword>
<dbReference type="AlphaFoldDB" id="C1DVF6"/>
<gene>
    <name evidence="5" type="ordered locus">SULAZ_1121</name>
</gene>
<keyword evidence="6" id="KW-1185">Reference proteome</keyword>
<sequence length="370" mass="42977">MLFYVVFFSLYAFMHLYFIYKLKKAFNLNVLTLYLVSPTFIFSPLFYRMYDRAGYDLYYLSFFILMWMGFIMLFFIYYILIDFYHGLIKAFNKVFGINPLPSIRNKISFVFILFLTISSLVYGYYETLNLKVYRFVIYSDKIPRDIKILHISDLHLNQVMREDKIKLVLDVYNKEKPDIVISTGDLVDGKVSYRKSYVELLKNMNPPLGKYAILGNHEYYTDINDAVKFHLLSGFQLLRNETTSIDKVNVAIIGVDDIDGVRLGYIAEYPEKDLFKGLDKTKFVIFLKHQPKLDKTLVGEFDLMLSGHTHGGVLFPVRYILRKIFIADFGLVNIGSSYIFVSRGVGTGGPPIRIGCPPDVAVFEIKKLPR</sequence>
<accession>C1DVF6</accession>
<dbReference type="GO" id="GO:0046872">
    <property type="term" value="F:metal ion binding"/>
    <property type="evidence" value="ECO:0007669"/>
    <property type="project" value="UniProtKB-KW"/>
</dbReference>
<dbReference type="Proteomes" id="UP000001369">
    <property type="component" value="Chromosome"/>
</dbReference>
<dbReference type="CDD" id="cd07385">
    <property type="entry name" value="MPP_YkuE_C"/>
    <property type="match status" value="1"/>
</dbReference>
<feature type="transmembrane region" description="Helical" evidence="3">
    <location>
        <begin position="59"/>
        <end position="80"/>
    </location>
</feature>
<keyword evidence="3" id="KW-0812">Transmembrane</keyword>
<dbReference type="Gene3D" id="3.60.21.10">
    <property type="match status" value="1"/>
</dbReference>
<dbReference type="Pfam" id="PF00149">
    <property type="entry name" value="Metallophos"/>
    <property type="match status" value="1"/>
</dbReference>
<feature type="transmembrane region" description="Helical" evidence="3">
    <location>
        <begin position="107"/>
        <end position="125"/>
    </location>
</feature>
<dbReference type="PANTHER" id="PTHR31302">
    <property type="entry name" value="TRANSMEMBRANE PROTEIN WITH METALLOPHOSPHOESTERASE DOMAIN-RELATED"/>
    <property type="match status" value="1"/>
</dbReference>
<keyword evidence="2" id="KW-0378">Hydrolase</keyword>
<evidence type="ECO:0000256" key="3">
    <source>
        <dbReference type="SAM" id="Phobius"/>
    </source>
</evidence>
<dbReference type="InterPro" id="IPR051158">
    <property type="entry name" value="Metallophosphoesterase_sf"/>
</dbReference>
<feature type="transmembrane region" description="Helical" evidence="3">
    <location>
        <begin position="6"/>
        <end position="22"/>
    </location>
</feature>
<dbReference type="HOGENOM" id="CLU_025443_0_1_0"/>
<dbReference type="EMBL" id="CP001229">
    <property type="protein sequence ID" value="ACN98396.1"/>
    <property type="molecule type" value="Genomic_DNA"/>
</dbReference>
<dbReference type="RefSeq" id="WP_012673721.1">
    <property type="nucleotide sequence ID" value="NC_012438.1"/>
</dbReference>
<name>C1DVF6_SULAA</name>
<dbReference type="GO" id="GO:0016020">
    <property type="term" value="C:membrane"/>
    <property type="evidence" value="ECO:0007669"/>
    <property type="project" value="GOC"/>
</dbReference>
<protein>
    <submittedName>
        <fullName evidence="5">Metallophosphoesterase</fullName>
    </submittedName>
</protein>
<feature type="domain" description="Calcineurin-like phosphoesterase" evidence="4">
    <location>
        <begin position="146"/>
        <end position="311"/>
    </location>
</feature>
<dbReference type="KEGG" id="saf:SULAZ_1121"/>
<dbReference type="OrthoDB" id="9780884at2"/>
<dbReference type="STRING" id="204536.SULAZ_1121"/>
<dbReference type="GO" id="GO:0009245">
    <property type="term" value="P:lipid A biosynthetic process"/>
    <property type="evidence" value="ECO:0007669"/>
    <property type="project" value="TreeGrafter"/>
</dbReference>
<evidence type="ECO:0000313" key="5">
    <source>
        <dbReference type="EMBL" id="ACN98396.1"/>
    </source>
</evidence>
<organism evidence="5 6">
    <name type="scientific">Sulfurihydrogenibium azorense (strain DSM 15241 / OCM 825 / Az-Fu1)</name>
    <dbReference type="NCBI Taxonomy" id="204536"/>
    <lineage>
        <taxon>Bacteria</taxon>
        <taxon>Pseudomonadati</taxon>
        <taxon>Aquificota</taxon>
        <taxon>Aquificia</taxon>
        <taxon>Aquificales</taxon>
        <taxon>Hydrogenothermaceae</taxon>
        <taxon>Sulfurihydrogenibium</taxon>
    </lineage>
</organism>
<reference evidence="5 6" key="1">
    <citation type="journal article" date="2009" name="J. Bacteriol.">
        <title>Complete and draft genome sequences of six members of the Aquificales.</title>
        <authorList>
            <person name="Reysenbach A.L."/>
            <person name="Hamamura N."/>
            <person name="Podar M."/>
            <person name="Griffiths E."/>
            <person name="Ferreira S."/>
            <person name="Hochstein R."/>
            <person name="Heidelberg J."/>
            <person name="Johnson J."/>
            <person name="Mead D."/>
            <person name="Pohorille A."/>
            <person name="Sarmiento M."/>
            <person name="Schweighofer K."/>
            <person name="Seshadri R."/>
            <person name="Voytek M.A."/>
        </authorList>
    </citation>
    <scope>NUCLEOTIDE SEQUENCE [LARGE SCALE GENOMIC DNA]</scope>
    <source>
        <strain evidence="6">Az-Fu1 / DSM 15241 / OCM 825</strain>
    </source>
</reference>
<proteinExistence type="predicted"/>
<evidence type="ECO:0000256" key="1">
    <source>
        <dbReference type="ARBA" id="ARBA00022723"/>
    </source>
</evidence>
<keyword evidence="3" id="KW-1133">Transmembrane helix</keyword>
<dbReference type="PANTHER" id="PTHR31302:SF31">
    <property type="entry name" value="PHOSPHODIESTERASE YAEI"/>
    <property type="match status" value="1"/>
</dbReference>
<dbReference type="eggNOG" id="COG1408">
    <property type="taxonomic scope" value="Bacteria"/>
</dbReference>
<dbReference type="InterPro" id="IPR029052">
    <property type="entry name" value="Metallo-depent_PP-like"/>
</dbReference>
<feature type="transmembrane region" description="Helical" evidence="3">
    <location>
        <begin position="29"/>
        <end position="47"/>
    </location>
</feature>
<evidence type="ECO:0000256" key="2">
    <source>
        <dbReference type="ARBA" id="ARBA00022801"/>
    </source>
</evidence>
<dbReference type="SUPFAM" id="SSF56300">
    <property type="entry name" value="Metallo-dependent phosphatases"/>
    <property type="match status" value="1"/>
</dbReference>
<keyword evidence="3" id="KW-0472">Membrane</keyword>
<evidence type="ECO:0000313" key="6">
    <source>
        <dbReference type="Proteomes" id="UP000001369"/>
    </source>
</evidence>